<dbReference type="InterPro" id="IPR048433">
    <property type="entry name" value="YNCE-like_beta-prop"/>
</dbReference>
<dbReference type="RefSeq" id="WP_088754077.1">
    <property type="nucleotide sequence ID" value="NZ_JARJFG010000015.1"/>
</dbReference>
<evidence type="ECO:0000256" key="2">
    <source>
        <dbReference type="SAM" id="SignalP"/>
    </source>
</evidence>
<accession>A0A225T107</accession>
<gene>
    <name evidence="4" type="ORF">CEJ45_04800</name>
</gene>
<dbReference type="InterPro" id="IPR011045">
    <property type="entry name" value="N2O_reductase_N"/>
</dbReference>
<keyword evidence="5" id="KW-1185">Reference proteome</keyword>
<reference evidence="4 5" key="1">
    <citation type="journal article" date="2010" name="Int. J. Syst. Evol. Microbiol.">
        <title>Reclassification of Herbaspirillum putei as a later heterotypic synonym of Herbaspirillum huttiense, with the description of H. huttiense subsp. huttiense subsp. nov. and H. huttiense subsp. putei subsp. nov., comb. nov., and description of Herbaspirillum aquaticum sp. nov.</title>
        <authorList>
            <person name="Dobritsa A.P."/>
            <person name="Reddy M.C."/>
            <person name="Samadpour M."/>
        </authorList>
    </citation>
    <scope>NUCLEOTIDE SEQUENCE [LARGE SCALE GENOMIC DNA]</scope>
    <source>
        <strain evidence="4 5">IEH 4430</strain>
    </source>
</reference>
<evidence type="ECO:0000313" key="4">
    <source>
        <dbReference type="EMBL" id="OWY35732.1"/>
    </source>
</evidence>
<evidence type="ECO:0000256" key="1">
    <source>
        <dbReference type="ARBA" id="ARBA00022729"/>
    </source>
</evidence>
<evidence type="ECO:0000259" key="3">
    <source>
        <dbReference type="Pfam" id="PF21783"/>
    </source>
</evidence>
<evidence type="ECO:0000313" key="5">
    <source>
        <dbReference type="Proteomes" id="UP000214747"/>
    </source>
</evidence>
<dbReference type="SUPFAM" id="SSF50974">
    <property type="entry name" value="Nitrous oxide reductase, N-terminal domain"/>
    <property type="match status" value="1"/>
</dbReference>
<dbReference type="Proteomes" id="UP000214747">
    <property type="component" value="Unassembled WGS sequence"/>
</dbReference>
<dbReference type="PANTHER" id="PTHR47197:SF3">
    <property type="entry name" value="DIHYDRO-HEME D1 DEHYDROGENASE"/>
    <property type="match status" value="1"/>
</dbReference>
<dbReference type="PANTHER" id="PTHR47197">
    <property type="entry name" value="PROTEIN NIRF"/>
    <property type="match status" value="1"/>
</dbReference>
<feature type="chain" id="PRO_5012375330" description="YNCE-like beta-propeller domain-containing protein" evidence="2">
    <location>
        <begin position="32"/>
        <end position="330"/>
    </location>
</feature>
<name>A0A225T107_9BURK</name>
<feature type="signal peptide" evidence="2">
    <location>
        <begin position="1"/>
        <end position="31"/>
    </location>
</feature>
<dbReference type="Gene3D" id="2.130.10.10">
    <property type="entry name" value="YVTN repeat-like/Quinoprotein amine dehydrogenase"/>
    <property type="match status" value="2"/>
</dbReference>
<comment type="caution">
    <text evidence="4">The sequence shown here is derived from an EMBL/GenBank/DDBJ whole genome shotgun (WGS) entry which is preliminary data.</text>
</comment>
<sequence>MLRRFSQLLSLSLRAACVSAVLACVAAPAHANVVVVLNSGDASVSLLDPTGEKEISTFSVGKEPHHLMATPDNKSLIVASATGNQLLFLDPKTGAVQRKLRDIIDPYQIGFTPDQKWFVATGLRLDRVDVYSYDGHDLKLSKRIPLAKTPSHIAFDNASTTAFITQQGSDQISAIDLATQQVKWTMPVGKLPAGIIMTPDNKYLMVGIMGSDYVEVIDWRTQKMVKKIKTGIGAHNFRGQGDKRYVYVSNRVANTISVVDMTTLENVGTIKVPGGPDCMEVTADGKTMWATLRWSKKVAVIDLDTRSVTKVIPVGRSPHGIYLNNRAPDL</sequence>
<feature type="domain" description="YNCE-like beta-propeller" evidence="3">
    <location>
        <begin position="13"/>
        <end position="328"/>
    </location>
</feature>
<dbReference type="InterPro" id="IPR051200">
    <property type="entry name" value="Host-pathogen_enzymatic-act"/>
</dbReference>
<organism evidence="4 5">
    <name type="scientific">Herbaspirillum aquaticum</name>
    <dbReference type="NCBI Taxonomy" id="568783"/>
    <lineage>
        <taxon>Bacteria</taxon>
        <taxon>Pseudomonadati</taxon>
        <taxon>Pseudomonadota</taxon>
        <taxon>Betaproteobacteria</taxon>
        <taxon>Burkholderiales</taxon>
        <taxon>Oxalobacteraceae</taxon>
        <taxon>Herbaspirillum</taxon>
    </lineage>
</organism>
<keyword evidence="1 2" id="KW-0732">Signal</keyword>
<dbReference type="AlphaFoldDB" id="A0A225T107"/>
<dbReference type="Pfam" id="PF21783">
    <property type="entry name" value="YNCE"/>
    <property type="match status" value="1"/>
</dbReference>
<dbReference type="EMBL" id="NJGV01000004">
    <property type="protein sequence ID" value="OWY35732.1"/>
    <property type="molecule type" value="Genomic_DNA"/>
</dbReference>
<dbReference type="InterPro" id="IPR015943">
    <property type="entry name" value="WD40/YVTN_repeat-like_dom_sf"/>
</dbReference>
<protein>
    <recommendedName>
        <fullName evidence="3">YNCE-like beta-propeller domain-containing protein</fullName>
    </recommendedName>
</protein>
<proteinExistence type="predicted"/>